<dbReference type="PANTHER" id="PTHR42937:SF1">
    <property type="entry name" value="DIAMINOPROPIONATE AMMONIA-LYASE"/>
    <property type="match status" value="1"/>
</dbReference>
<dbReference type="SUPFAM" id="SSF53686">
    <property type="entry name" value="Tryptophan synthase beta subunit-like PLP-dependent enzymes"/>
    <property type="match status" value="1"/>
</dbReference>
<proteinExistence type="predicted"/>
<protein>
    <submittedName>
        <fullName evidence="4">Diaminopropionate ammonia-lyase</fullName>
        <ecNumber evidence="4">4.3.1.15</ecNumber>
    </submittedName>
</protein>
<evidence type="ECO:0000259" key="3">
    <source>
        <dbReference type="Pfam" id="PF00291"/>
    </source>
</evidence>
<evidence type="ECO:0000313" key="4">
    <source>
        <dbReference type="EMBL" id="MFC4958311.1"/>
    </source>
</evidence>
<dbReference type="Pfam" id="PF00291">
    <property type="entry name" value="PALP"/>
    <property type="match status" value="1"/>
</dbReference>
<dbReference type="NCBIfam" id="NF006058">
    <property type="entry name" value="PRK08206.1"/>
    <property type="match status" value="1"/>
</dbReference>
<dbReference type="InterPro" id="IPR036052">
    <property type="entry name" value="TrpB-like_PALP_sf"/>
</dbReference>
<comment type="caution">
    <text evidence="4">The sequence shown here is derived from an EMBL/GenBank/DDBJ whole genome shotgun (WGS) entry which is preliminary data.</text>
</comment>
<organism evidence="4 5">
    <name type="scientific">Streptomyces mauvecolor</name>
    <dbReference type="NCBI Taxonomy" id="58345"/>
    <lineage>
        <taxon>Bacteria</taxon>
        <taxon>Bacillati</taxon>
        <taxon>Actinomycetota</taxon>
        <taxon>Actinomycetes</taxon>
        <taxon>Kitasatosporales</taxon>
        <taxon>Streptomycetaceae</taxon>
        <taxon>Streptomyces</taxon>
    </lineage>
</organism>
<dbReference type="EMBL" id="JBHSIZ010000018">
    <property type="protein sequence ID" value="MFC4958311.1"/>
    <property type="molecule type" value="Genomic_DNA"/>
</dbReference>
<dbReference type="EC" id="4.3.1.15" evidence="4"/>
<dbReference type="InterPro" id="IPR001926">
    <property type="entry name" value="TrpB-like_PALP"/>
</dbReference>
<name>A0ABV9UP44_9ACTN</name>
<dbReference type="PANTHER" id="PTHR42937">
    <property type="match status" value="1"/>
</dbReference>
<dbReference type="Proteomes" id="UP001595834">
    <property type="component" value="Unassembled WGS sequence"/>
</dbReference>
<evidence type="ECO:0000256" key="2">
    <source>
        <dbReference type="ARBA" id="ARBA00022898"/>
    </source>
</evidence>
<evidence type="ECO:0000256" key="1">
    <source>
        <dbReference type="ARBA" id="ARBA00001933"/>
    </source>
</evidence>
<accession>A0ABV9UP44</accession>
<dbReference type="RefSeq" id="WP_344371675.1">
    <property type="nucleotide sequence ID" value="NZ_BAAASQ010000004.1"/>
</dbReference>
<keyword evidence="2" id="KW-0663">Pyridoxal phosphate</keyword>
<sequence length="377" mass="38253">MPENASSLRVLPWSARPGARAWRCEPAPSRVRDFHAALPDYAPTPLVELPLFATELGVGRVFVKDESCRLGLPAFKALGASWAVHRVLAERAASGDDAGTVTLVTATDGNHGRAVARMARLFGQRAHVFVPRGVHPQAVSAIAAERAKVTQVAGPYDEAVRLAAGASAAADSVLVQDTAWPGYERIPGWIVEGYSTLCAEIDEQLTAAGVAAGPGLVAVPVGVGSLAQAVITHYRSRPSGRGPALLSVEPEAAACVLESLSLGAPVSITTGATTMAGLNCGTPSSIAWPYLRDGLDAAIAVADPDAARAAARLAELGVSSGPCGAAALAGLRAALTGAGADERRTTLGLGPSSVVVLLSTEGTAANPHSRTGSGTGC</sequence>
<evidence type="ECO:0000313" key="5">
    <source>
        <dbReference type="Proteomes" id="UP001595834"/>
    </source>
</evidence>
<dbReference type="Gene3D" id="3.40.50.1100">
    <property type="match status" value="2"/>
</dbReference>
<feature type="domain" description="Tryptophan synthase beta chain-like PALP" evidence="3">
    <location>
        <begin position="39"/>
        <end position="338"/>
    </location>
</feature>
<reference evidence="5" key="1">
    <citation type="journal article" date="2019" name="Int. J. Syst. Evol. Microbiol.">
        <title>The Global Catalogue of Microorganisms (GCM) 10K type strain sequencing project: providing services to taxonomists for standard genome sequencing and annotation.</title>
        <authorList>
            <consortium name="The Broad Institute Genomics Platform"/>
            <consortium name="The Broad Institute Genome Sequencing Center for Infectious Disease"/>
            <person name="Wu L."/>
            <person name="Ma J."/>
        </authorList>
    </citation>
    <scope>NUCLEOTIDE SEQUENCE [LARGE SCALE GENOMIC DNA]</scope>
    <source>
        <strain evidence="5">CCM 7224</strain>
    </source>
</reference>
<dbReference type="GO" id="GO:0008838">
    <property type="term" value="F:diaminopropionate ammonia-lyase activity"/>
    <property type="evidence" value="ECO:0007669"/>
    <property type="project" value="UniProtKB-EC"/>
</dbReference>
<comment type="cofactor">
    <cofactor evidence="1">
        <name>pyridoxal 5'-phosphate</name>
        <dbReference type="ChEBI" id="CHEBI:597326"/>
    </cofactor>
</comment>
<gene>
    <name evidence="4" type="ORF">ACFPFX_18670</name>
</gene>
<keyword evidence="4" id="KW-0456">Lyase</keyword>
<dbReference type="CDD" id="cd00640">
    <property type="entry name" value="Trp-synth-beta_II"/>
    <property type="match status" value="1"/>
</dbReference>
<keyword evidence="5" id="KW-1185">Reference proteome</keyword>